<accession>A0A507FS92</accession>
<dbReference type="PANTHER" id="PTHR10333:SF42">
    <property type="entry name" value="INHIBITOR OF GROWTH PROTEIN 5"/>
    <property type="match status" value="1"/>
</dbReference>
<feature type="binding site" evidence="3">
    <location>
        <position position="284"/>
    </location>
    <ligand>
        <name>Zn(2+)</name>
        <dbReference type="ChEBI" id="CHEBI:29105"/>
        <label>1</label>
    </ligand>
</feature>
<feature type="site" description="Histone H3K4me3 binding" evidence="2">
    <location>
        <position position="294"/>
    </location>
</feature>
<feature type="compositionally biased region" description="Basic residues" evidence="4">
    <location>
        <begin position="361"/>
        <end position="370"/>
    </location>
</feature>
<sequence>MATPTAANSNSMAYLEDYLDTIEALPLELSRNLTLMRELGGLADGILFYSSAELRPASHPFTPNLIHSDIEKTIDSETKGFVDTLRMLKTPEERTEKIAALTTIFKEYLKHGEDKVALAVQTYDMVDRHIRRLDDDLAKYEDEQLTGPRQNGMFYTGEILRDSIETIRYTETRKPSNNPSVNDTPNKQGTKRKQLAREKPSTPQPETVPAGSSSKDAVAAIRKDKTTRAPAAASVTAAATAAVANKGRASARTAAGTSLAEATTAPFKNSADDLPIDPNEPRYCTCNGVSWGDMIGVKFSFSLLFHSLPPRLCDLTISTCFYRRFSGNSCEIEWFHYACVGLTEKVEGSWFCPQCRERRDKKAKTGKKKTKMDQDDD</sequence>
<evidence type="ECO:0000256" key="1">
    <source>
        <dbReference type="ARBA" id="ARBA00022853"/>
    </source>
</evidence>
<comment type="caution">
    <text evidence="6">The sequence shown here is derived from an EMBL/GenBank/DDBJ whole genome shotgun (WGS) entry which is preliminary data.</text>
</comment>
<feature type="binding site" evidence="3">
    <location>
        <position position="313"/>
    </location>
    <ligand>
        <name>Zn(2+)</name>
        <dbReference type="ChEBI" id="CHEBI:29105"/>
        <label>2</label>
    </ligand>
</feature>
<dbReference type="EMBL" id="QEAP01000006">
    <property type="protein sequence ID" value="TPX78315.1"/>
    <property type="molecule type" value="Genomic_DNA"/>
</dbReference>
<name>A0A507FS92_9FUNG</name>
<feature type="site" description="Histone H3K4me3 binding" evidence="2">
    <location>
        <position position="334"/>
    </location>
</feature>
<dbReference type="OrthoDB" id="5411773at2759"/>
<feature type="binding site" evidence="3">
    <location>
        <position position="330"/>
    </location>
    <ligand>
        <name>Zn(2+)</name>
        <dbReference type="ChEBI" id="CHEBI:29105"/>
        <label>2</label>
    </ligand>
</feature>
<protein>
    <recommendedName>
        <fullName evidence="5">Inhibitor of growth protein N-terminal histone-binding domain-containing protein</fullName>
    </recommendedName>
</protein>
<dbReference type="InterPro" id="IPR013083">
    <property type="entry name" value="Znf_RING/FYVE/PHD"/>
</dbReference>
<keyword evidence="7" id="KW-1185">Reference proteome</keyword>
<evidence type="ECO:0000256" key="3">
    <source>
        <dbReference type="PIRSR" id="PIRSR628651-51"/>
    </source>
</evidence>
<dbReference type="Proteomes" id="UP000320333">
    <property type="component" value="Unassembled WGS sequence"/>
</dbReference>
<feature type="binding site" evidence="3">
    <location>
        <position position="339"/>
    </location>
    <ligand>
        <name>Zn(2+)</name>
        <dbReference type="ChEBI" id="CHEBI:29105"/>
        <label>1</label>
    </ligand>
</feature>
<dbReference type="PANTHER" id="PTHR10333">
    <property type="entry name" value="INHIBITOR OF GROWTH PROTEIN"/>
    <property type="match status" value="1"/>
</dbReference>
<keyword evidence="1" id="KW-0156">Chromatin regulator</keyword>
<feature type="region of interest" description="Disordered" evidence="4">
    <location>
        <begin position="358"/>
        <end position="377"/>
    </location>
</feature>
<feature type="binding site" evidence="3">
    <location>
        <position position="352"/>
    </location>
    <ligand>
        <name>Zn(2+)</name>
        <dbReference type="ChEBI" id="CHEBI:29105"/>
        <label>2</label>
    </ligand>
</feature>
<feature type="binding site" evidence="3">
    <location>
        <position position="336"/>
    </location>
    <ligand>
        <name>Zn(2+)</name>
        <dbReference type="ChEBI" id="CHEBI:29105"/>
        <label>1</label>
    </ligand>
</feature>
<organism evidence="6 7">
    <name type="scientific">Chytriomyces confervae</name>
    <dbReference type="NCBI Taxonomy" id="246404"/>
    <lineage>
        <taxon>Eukaryota</taxon>
        <taxon>Fungi</taxon>
        <taxon>Fungi incertae sedis</taxon>
        <taxon>Chytridiomycota</taxon>
        <taxon>Chytridiomycota incertae sedis</taxon>
        <taxon>Chytridiomycetes</taxon>
        <taxon>Chytridiales</taxon>
        <taxon>Chytriomycetaceae</taxon>
        <taxon>Chytriomyces</taxon>
    </lineage>
</organism>
<dbReference type="CDD" id="cd16859">
    <property type="entry name" value="ING_ING4_5"/>
    <property type="match status" value="1"/>
</dbReference>
<dbReference type="InterPro" id="IPR024610">
    <property type="entry name" value="ING_N_histone-binding"/>
</dbReference>
<evidence type="ECO:0000259" key="5">
    <source>
        <dbReference type="SMART" id="SM01408"/>
    </source>
</evidence>
<dbReference type="GO" id="GO:0006355">
    <property type="term" value="P:regulation of DNA-templated transcription"/>
    <property type="evidence" value="ECO:0007669"/>
    <property type="project" value="TreeGrafter"/>
</dbReference>
<evidence type="ECO:0000256" key="2">
    <source>
        <dbReference type="PIRSR" id="PIRSR628651-50"/>
    </source>
</evidence>
<proteinExistence type="predicted"/>
<evidence type="ECO:0000256" key="4">
    <source>
        <dbReference type="SAM" id="MobiDB-lite"/>
    </source>
</evidence>
<keyword evidence="3" id="KW-0862">Zinc</keyword>
<dbReference type="SMART" id="SM01408">
    <property type="entry name" value="ING"/>
    <property type="match status" value="1"/>
</dbReference>
<evidence type="ECO:0000313" key="6">
    <source>
        <dbReference type="EMBL" id="TPX78315.1"/>
    </source>
</evidence>
<dbReference type="SUPFAM" id="SSF57903">
    <property type="entry name" value="FYVE/PHD zinc finger"/>
    <property type="match status" value="1"/>
</dbReference>
<dbReference type="STRING" id="246404.A0A507FS92"/>
<dbReference type="AlphaFoldDB" id="A0A507FS92"/>
<dbReference type="Pfam" id="PF12998">
    <property type="entry name" value="ING"/>
    <property type="match status" value="2"/>
</dbReference>
<dbReference type="InterPro" id="IPR028651">
    <property type="entry name" value="ING_fam"/>
</dbReference>
<feature type="site" description="Histone H3K4me3 binding" evidence="2">
    <location>
        <position position="314"/>
    </location>
</feature>
<dbReference type="Gene3D" id="6.10.140.1740">
    <property type="match status" value="1"/>
</dbReference>
<keyword evidence="3" id="KW-0479">Metal-binding</keyword>
<feature type="region of interest" description="Disordered" evidence="4">
    <location>
        <begin position="170"/>
        <end position="231"/>
    </location>
</feature>
<feature type="domain" description="Inhibitor of growth protein N-terminal histone-binding" evidence="5">
    <location>
        <begin position="14"/>
        <end position="140"/>
    </location>
</feature>
<dbReference type="InterPro" id="IPR011011">
    <property type="entry name" value="Znf_FYVE_PHD"/>
</dbReference>
<feature type="binding site" evidence="3">
    <location>
        <position position="286"/>
    </location>
    <ligand>
        <name>Zn(2+)</name>
        <dbReference type="ChEBI" id="CHEBI:29105"/>
        <label>1</label>
    </ligand>
</feature>
<dbReference type="GO" id="GO:0046872">
    <property type="term" value="F:metal ion binding"/>
    <property type="evidence" value="ECO:0007669"/>
    <property type="project" value="UniProtKB-KW"/>
</dbReference>
<gene>
    <name evidence="6" type="ORF">CcCBS67573_g00429</name>
</gene>
<feature type="site" description="Histone H3K4me3 binding" evidence="2">
    <location>
        <position position="283"/>
    </location>
</feature>
<reference evidence="6 7" key="1">
    <citation type="journal article" date="2019" name="Sci. Rep.">
        <title>Comparative genomics of chytrid fungi reveal insights into the obligate biotrophic and pathogenic lifestyle of Synchytrium endobioticum.</title>
        <authorList>
            <person name="van de Vossenberg B.T.L.H."/>
            <person name="Warris S."/>
            <person name="Nguyen H.D.T."/>
            <person name="van Gent-Pelzer M.P.E."/>
            <person name="Joly D.L."/>
            <person name="van de Geest H.C."/>
            <person name="Bonants P.J.M."/>
            <person name="Smith D.S."/>
            <person name="Levesque C.A."/>
            <person name="van der Lee T.A.J."/>
        </authorList>
    </citation>
    <scope>NUCLEOTIDE SEQUENCE [LARGE SCALE GENOMIC DNA]</scope>
    <source>
        <strain evidence="6 7">CBS 675.73</strain>
    </source>
</reference>
<evidence type="ECO:0000313" key="7">
    <source>
        <dbReference type="Proteomes" id="UP000320333"/>
    </source>
</evidence>
<dbReference type="Gene3D" id="3.30.40.10">
    <property type="entry name" value="Zinc/RING finger domain, C3HC4 (zinc finger)"/>
    <property type="match status" value="1"/>
</dbReference>
<dbReference type="CDD" id="cd15505">
    <property type="entry name" value="PHD_ING"/>
    <property type="match status" value="1"/>
</dbReference>
<dbReference type="GO" id="GO:0006325">
    <property type="term" value="P:chromatin organization"/>
    <property type="evidence" value="ECO:0007669"/>
    <property type="project" value="UniProtKB-KW"/>
</dbReference>
<feature type="binding site" evidence="3">
    <location>
        <position position="355"/>
    </location>
    <ligand>
        <name>Zn(2+)</name>
        <dbReference type="ChEBI" id="CHEBI:29105"/>
        <label>2</label>
    </ligand>
</feature>
<feature type="compositionally biased region" description="Polar residues" evidence="4">
    <location>
        <begin position="175"/>
        <end position="188"/>
    </location>
</feature>